<evidence type="ECO:0000313" key="1">
    <source>
        <dbReference type="EMBL" id="KZV23613.1"/>
    </source>
</evidence>
<dbReference type="EMBL" id="KV013429">
    <property type="protein sequence ID" value="KZV23613.1"/>
    <property type="molecule type" value="Genomic_DNA"/>
</dbReference>
<protein>
    <submittedName>
        <fullName evidence="1">Isoleucine N-monooxygenase 2-like</fullName>
    </submittedName>
</protein>
<accession>A0A2Z7AQA0</accession>
<sequence length="220" mass="24499">MSASGESSTTMHRLLHASGSHPIPPPNDPKSSVNRFGMDQLGASVLEYSRYAVEYPARVEKCCRLREIRFEMCALLILHGSAWFVRWCRPAPGCLDRKAARRRFGNQLALVSVCVRSGDSDLDCGVTPFSDSRFGVRGMTCTSGIVSDLYARDIDCSNCSSKVKLILVDRMRVIERLGNSKFSHMRYGPSVLAGTGIRVIERMGSSQFFSHELRPSLICW</sequence>
<reference evidence="1 2" key="1">
    <citation type="journal article" date="2015" name="Proc. Natl. Acad. Sci. U.S.A.">
        <title>The resurrection genome of Boea hygrometrica: A blueprint for survival of dehydration.</title>
        <authorList>
            <person name="Xiao L."/>
            <person name="Yang G."/>
            <person name="Zhang L."/>
            <person name="Yang X."/>
            <person name="Zhao S."/>
            <person name="Ji Z."/>
            <person name="Zhou Q."/>
            <person name="Hu M."/>
            <person name="Wang Y."/>
            <person name="Chen M."/>
            <person name="Xu Y."/>
            <person name="Jin H."/>
            <person name="Xiao X."/>
            <person name="Hu G."/>
            <person name="Bao F."/>
            <person name="Hu Y."/>
            <person name="Wan P."/>
            <person name="Li L."/>
            <person name="Deng X."/>
            <person name="Kuang T."/>
            <person name="Xiang C."/>
            <person name="Zhu J.K."/>
            <person name="Oliver M.J."/>
            <person name="He Y."/>
        </authorList>
    </citation>
    <scope>NUCLEOTIDE SEQUENCE [LARGE SCALE GENOMIC DNA]</scope>
    <source>
        <strain evidence="2">cv. XS01</strain>
    </source>
</reference>
<name>A0A2Z7AQA0_9LAMI</name>
<keyword evidence="1" id="KW-0503">Monooxygenase</keyword>
<dbReference type="Proteomes" id="UP000250235">
    <property type="component" value="Unassembled WGS sequence"/>
</dbReference>
<dbReference type="AlphaFoldDB" id="A0A2Z7AQA0"/>
<organism evidence="1 2">
    <name type="scientific">Dorcoceras hygrometricum</name>
    <dbReference type="NCBI Taxonomy" id="472368"/>
    <lineage>
        <taxon>Eukaryota</taxon>
        <taxon>Viridiplantae</taxon>
        <taxon>Streptophyta</taxon>
        <taxon>Embryophyta</taxon>
        <taxon>Tracheophyta</taxon>
        <taxon>Spermatophyta</taxon>
        <taxon>Magnoliopsida</taxon>
        <taxon>eudicotyledons</taxon>
        <taxon>Gunneridae</taxon>
        <taxon>Pentapetalae</taxon>
        <taxon>asterids</taxon>
        <taxon>lamiids</taxon>
        <taxon>Lamiales</taxon>
        <taxon>Gesneriaceae</taxon>
        <taxon>Didymocarpoideae</taxon>
        <taxon>Trichosporeae</taxon>
        <taxon>Loxocarpinae</taxon>
        <taxon>Dorcoceras</taxon>
    </lineage>
</organism>
<keyword evidence="1" id="KW-0560">Oxidoreductase</keyword>
<evidence type="ECO:0000313" key="2">
    <source>
        <dbReference type="Proteomes" id="UP000250235"/>
    </source>
</evidence>
<dbReference type="GO" id="GO:0004497">
    <property type="term" value="F:monooxygenase activity"/>
    <property type="evidence" value="ECO:0007669"/>
    <property type="project" value="UniProtKB-KW"/>
</dbReference>
<proteinExistence type="predicted"/>
<gene>
    <name evidence="1" type="ORF">F511_24022</name>
</gene>
<keyword evidence="2" id="KW-1185">Reference proteome</keyword>